<accession>A0AAW1GZ39</accession>
<evidence type="ECO:0000313" key="4">
    <source>
        <dbReference type="Proteomes" id="UP001443914"/>
    </source>
</evidence>
<gene>
    <name evidence="3" type="ORF">RND81_13G124300</name>
</gene>
<evidence type="ECO:0000256" key="2">
    <source>
        <dbReference type="SAM" id="MobiDB-lite"/>
    </source>
</evidence>
<feature type="compositionally biased region" description="Polar residues" evidence="2">
    <location>
        <begin position="275"/>
        <end position="295"/>
    </location>
</feature>
<feature type="region of interest" description="Disordered" evidence="2">
    <location>
        <begin position="46"/>
        <end position="66"/>
    </location>
</feature>
<feature type="compositionally biased region" description="Polar residues" evidence="2">
    <location>
        <begin position="190"/>
        <end position="203"/>
    </location>
</feature>
<feature type="coiled-coil region" evidence="1">
    <location>
        <begin position="132"/>
        <end position="173"/>
    </location>
</feature>
<dbReference type="Proteomes" id="UP001443914">
    <property type="component" value="Unassembled WGS sequence"/>
</dbReference>
<comment type="caution">
    <text evidence="3">The sequence shown here is derived from an EMBL/GenBank/DDBJ whole genome shotgun (WGS) entry which is preliminary data.</text>
</comment>
<organism evidence="3 4">
    <name type="scientific">Saponaria officinalis</name>
    <name type="common">Common soapwort</name>
    <name type="synonym">Lychnis saponaria</name>
    <dbReference type="NCBI Taxonomy" id="3572"/>
    <lineage>
        <taxon>Eukaryota</taxon>
        <taxon>Viridiplantae</taxon>
        <taxon>Streptophyta</taxon>
        <taxon>Embryophyta</taxon>
        <taxon>Tracheophyta</taxon>
        <taxon>Spermatophyta</taxon>
        <taxon>Magnoliopsida</taxon>
        <taxon>eudicotyledons</taxon>
        <taxon>Gunneridae</taxon>
        <taxon>Pentapetalae</taxon>
        <taxon>Caryophyllales</taxon>
        <taxon>Caryophyllaceae</taxon>
        <taxon>Caryophylleae</taxon>
        <taxon>Saponaria</taxon>
    </lineage>
</organism>
<dbReference type="PANTHER" id="PTHR36764:SF1">
    <property type="entry name" value="TRNA (ILE)-LYSIDINE SYNTHASE"/>
    <property type="match status" value="1"/>
</dbReference>
<feature type="compositionally biased region" description="Low complexity" evidence="2">
    <location>
        <begin position="46"/>
        <end position="58"/>
    </location>
</feature>
<name>A0AAW1GZ39_SAPOF</name>
<keyword evidence="4" id="KW-1185">Reference proteome</keyword>
<evidence type="ECO:0000313" key="3">
    <source>
        <dbReference type="EMBL" id="KAK9669340.1"/>
    </source>
</evidence>
<dbReference type="EMBL" id="JBDFQZ010000013">
    <property type="protein sequence ID" value="KAK9669340.1"/>
    <property type="molecule type" value="Genomic_DNA"/>
</dbReference>
<feature type="region of interest" description="Disordered" evidence="2">
    <location>
        <begin position="179"/>
        <end position="203"/>
    </location>
</feature>
<dbReference type="AlphaFoldDB" id="A0AAW1GZ39"/>
<protein>
    <submittedName>
        <fullName evidence="3">Uncharacterized protein</fullName>
    </submittedName>
</protein>
<feature type="compositionally biased region" description="Basic and acidic residues" evidence="2">
    <location>
        <begin position="311"/>
        <end position="320"/>
    </location>
</feature>
<proteinExistence type="predicted"/>
<keyword evidence="1" id="KW-0175">Coiled coil</keyword>
<sequence>MVAISLYRGNLHRVPQETPRTWLMPTSRISLKDFRRLIHRRTSSLSLLPSTSSPSLSNPTPPPESEFAGELAAVVENPNLSSERCVEDSVAVAAVESRGEDGGVDVEKGKEAAVDVDDRVLALQVNGNLDAVDEKEKRKNEIEEKLQILNEKKHNLVQALKQILNAEEELKRRSNVQANRPPLPLHVDASNDSGSMTRHATPRTGSEVNVTADMEAGDDAVNHNLQPRQLLRVNSTSPSAESALRRPPFFQHNAASYPSRAAMVAAGSPSRFAPSGNQGQSSNMPTVSVSGTNYIASSPSPAASGGTSCFRDTRHPSPWS</sequence>
<dbReference type="PANTHER" id="PTHR36764">
    <property type="entry name" value="TRNA (ILE)-LYSIDINE SYNTHASE"/>
    <property type="match status" value="1"/>
</dbReference>
<reference evidence="3" key="1">
    <citation type="submission" date="2024-03" db="EMBL/GenBank/DDBJ databases">
        <title>WGS assembly of Saponaria officinalis var. Norfolk2.</title>
        <authorList>
            <person name="Jenkins J."/>
            <person name="Shu S."/>
            <person name="Grimwood J."/>
            <person name="Barry K."/>
            <person name="Goodstein D."/>
            <person name="Schmutz J."/>
            <person name="Leebens-Mack J."/>
            <person name="Osbourn A."/>
        </authorList>
    </citation>
    <scope>NUCLEOTIDE SEQUENCE [LARGE SCALE GENOMIC DNA]</scope>
    <source>
        <strain evidence="3">JIC</strain>
    </source>
</reference>
<dbReference type="GO" id="GO:0009507">
    <property type="term" value="C:chloroplast"/>
    <property type="evidence" value="ECO:0007669"/>
    <property type="project" value="TreeGrafter"/>
</dbReference>
<feature type="region of interest" description="Disordered" evidence="2">
    <location>
        <begin position="267"/>
        <end position="320"/>
    </location>
</feature>
<evidence type="ECO:0000256" key="1">
    <source>
        <dbReference type="SAM" id="Coils"/>
    </source>
</evidence>